<dbReference type="Gene3D" id="3.20.20.30">
    <property type="entry name" value="Luciferase-like domain"/>
    <property type="match status" value="1"/>
</dbReference>
<accession>A0A2R6B0S4</accession>
<dbReference type="PANTHER" id="PTHR43244">
    <property type="match status" value="1"/>
</dbReference>
<dbReference type="Pfam" id="PF00296">
    <property type="entry name" value="Bac_luciferase"/>
    <property type="match status" value="1"/>
</dbReference>
<keyword evidence="1" id="KW-0560">Oxidoreductase</keyword>
<evidence type="ECO:0000313" key="3">
    <source>
        <dbReference type="EMBL" id="PSN92239.1"/>
    </source>
</evidence>
<proteinExistence type="predicted"/>
<evidence type="ECO:0000259" key="2">
    <source>
        <dbReference type="Pfam" id="PF00296"/>
    </source>
</evidence>
<reference evidence="3 4" key="1">
    <citation type="submission" date="2017-04" db="EMBL/GenBank/DDBJ databases">
        <title>Novel microbial lineages endemic to geothermal iron-oxide mats fill important gaps in the evolutionary history of Archaea.</title>
        <authorList>
            <person name="Jay Z.J."/>
            <person name="Beam J.P."/>
            <person name="Dlakic M."/>
            <person name="Rusch D.B."/>
            <person name="Kozubal M.A."/>
            <person name="Inskeep W.P."/>
        </authorList>
    </citation>
    <scope>NUCLEOTIDE SEQUENCE [LARGE SCALE GENOMIC DNA]</scope>
    <source>
        <strain evidence="3">OSP_D</strain>
    </source>
</reference>
<protein>
    <submittedName>
        <fullName evidence="3">LLM class flavin-dependent oxidoreductase</fullName>
    </submittedName>
</protein>
<dbReference type="SUPFAM" id="SSF51679">
    <property type="entry name" value="Bacterial luciferase-like"/>
    <property type="match status" value="1"/>
</dbReference>
<dbReference type="InterPro" id="IPR036661">
    <property type="entry name" value="Luciferase-like_sf"/>
</dbReference>
<dbReference type="InterPro" id="IPR011251">
    <property type="entry name" value="Luciferase-like_dom"/>
</dbReference>
<comment type="caution">
    <text evidence="3">The sequence shown here is derived from an EMBL/GenBank/DDBJ whole genome shotgun (WGS) entry which is preliminary data.</text>
</comment>
<gene>
    <name evidence="3" type="ORF">B9Q03_01560</name>
</gene>
<feature type="domain" description="Luciferase-like" evidence="2">
    <location>
        <begin position="17"/>
        <end position="291"/>
    </location>
</feature>
<evidence type="ECO:0000256" key="1">
    <source>
        <dbReference type="ARBA" id="ARBA00023002"/>
    </source>
</evidence>
<dbReference type="InterPro" id="IPR050564">
    <property type="entry name" value="F420-G6PD/mer"/>
</dbReference>
<dbReference type="GO" id="GO:0016705">
    <property type="term" value="F:oxidoreductase activity, acting on paired donors, with incorporation or reduction of molecular oxygen"/>
    <property type="evidence" value="ECO:0007669"/>
    <property type="project" value="InterPro"/>
</dbReference>
<organism evidence="3 4">
    <name type="scientific">Candidatus Marsarchaeota G2 archaeon OSP_D</name>
    <dbReference type="NCBI Taxonomy" id="1978157"/>
    <lineage>
        <taxon>Archaea</taxon>
        <taxon>Candidatus Marsarchaeota</taxon>
        <taxon>Candidatus Marsarchaeota group 2</taxon>
    </lineage>
</organism>
<dbReference type="PANTHER" id="PTHR43244:SF1">
    <property type="entry name" value="5,10-METHYLENETETRAHYDROMETHANOPTERIN REDUCTASE"/>
    <property type="match status" value="1"/>
</dbReference>
<dbReference type="EMBL" id="NEXE01000007">
    <property type="protein sequence ID" value="PSN92239.1"/>
    <property type="molecule type" value="Genomic_DNA"/>
</dbReference>
<dbReference type="Proteomes" id="UP000240322">
    <property type="component" value="Unassembled WGS sequence"/>
</dbReference>
<dbReference type="AlphaFoldDB" id="A0A2R6B0S4"/>
<dbReference type="CDD" id="cd01097">
    <property type="entry name" value="Tetrahydromethanopterin_reductase"/>
    <property type="match status" value="1"/>
</dbReference>
<sequence>MFSGNGDLPPSLVGKFSAASEERGFNGLWFGETTIRDAGVLSCLALNATKKIEVGTSIVNVYTRTPGQLAMLASTLNELGEGRFTLGVGASTPAIVSGWHGVDYEKPLLRVEETVKLLRLYFSGEKFSYKGSFASPNNARLKVQSTPRLALAALNEKMIGLASRLADRIILNLYPPSMIAEARKIVREANPRSEAKLSVMLYAYVLGESERGLQASKDLIAFYSSSEAYSRLFFRAGFVEESKRAYEAWRLKNREMVKKSITEEMVRTLMVYGDIGALRERVKAYHDEGVDDVLIAPCPTGDYVENIQYIVDHYF</sequence>
<evidence type="ECO:0000313" key="4">
    <source>
        <dbReference type="Proteomes" id="UP000240322"/>
    </source>
</evidence>
<name>A0A2R6B0S4_9ARCH</name>